<evidence type="ECO:0008006" key="3">
    <source>
        <dbReference type="Google" id="ProtNLM"/>
    </source>
</evidence>
<dbReference type="InterPro" id="IPR009072">
    <property type="entry name" value="Histone-fold"/>
</dbReference>
<dbReference type="EMBL" id="JAJJMB010016912">
    <property type="protein sequence ID" value="KAI3843659.1"/>
    <property type="molecule type" value="Genomic_DNA"/>
</dbReference>
<evidence type="ECO:0000313" key="1">
    <source>
        <dbReference type="EMBL" id="KAI3843659.1"/>
    </source>
</evidence>
<gene>
    <name evidence="1" type="ORF">MKW98_013595</name>
</gene>
<dbReference type="Gene3D" id="1.10.20.10">
    <property type="entry name" value="Histone, subunit A"/>
    <property type="match status" value="1"/>
</dbReference>
<dbReference type="SUPFAM" id="SSF47113">
    <property type="entry name" value="Histone-fold"/>
    <property type="match status" value="1"/>
</dbReference>
<protein>
    <recommendedName>
        <fullName evidence="3">Histone H2A/H2B/H3 domain-containing protein</fullName>
    </recommendedName>
</protein>
<accession>A0AAD4RZX5</accession>
<keyword evidence="2" id="KW-1185">Reference proteome</keyword>
<dbReference type="Proteomes" id="UP001202328">
    <property type="component" value="Unassembled WGS sequence"/>
</dbReference>
<dbReference type="GO" id="GO:0046982">
    <property type="term" value="F:protein heterodimerization activity"/>
    <property type="evidence" value="ECO:0007669"/>
    <property type="project" value="InterPro"/>
</dbReference>
<reference evidence="1" key="1">
    <citation type="submission" date="2022-04" db="EMBL/GenBank/DDBJ databases">
        <title>A functionally conserved STORR gene fusion in Papaver species that diverged 16.8 million years ago.</title>
        <authorList>
            <person name="Catania T."/>
        </authorList>
    </citation>
    <scope>NUCLEOTIDE SEQUENCE</scope>
    <source>
        <strain evidence="1">S-188037</strain>
    </source>
</reference>
<proteinExistence type="predicted"/>
<comment type="caution">
    <text evidence="1">The sequence shown here is derived from an EMBL/GenBank/DDBJ whole genome shotgun (WGS) entry which is preliminary data.</text>
</comment>
<organism evidence="1 2">
    <name type="scientific">Papaver atlanticum</name>
    <dbReference type="NCBI Taxonomy" id="357466"/>
    <lineage>
        <taxon>Eukaryota</taxon>
        <taxon>Viridiplantae</taxon>
        <taxon>Streptophyta</taxon>
        <taxon>Embryophyta</taxon>
        <taxon>Tracheophyta</taxon>
        <taxon>Spermatophyta</taxon>
        <taxon>Magnoliopsida</taxon>
        <taxon>Ranunculales</taxon>
        <taxon>Papaveraceae</taxon>
        <taxon>Papaveroideae</taxon>
        <taxon>Papaver</taxon>
    </lineage>
</organism>
<sequence length="68" mass="8126">MRGNLKYLMQVAEKRPYRHKPGIQALREIRKFQKSVDLLLPRGKCWSTVDQFTCQCPIYMGRDLLRRS</sequence>
<name>A0AAD4RZX5_9MAGN</name>
<dbReference type="AlphaFoldDB" id="A0AAD4RZX5"/>
<evidence type="ECO:0000313" key="2">
    <source>
        <dbReference type="Proteomes" id="UP001202328"/>
    </source>
</evidence>